<dbReference type="Gene3D" id="2.60.40.10">
    <property type="entry name" value="Immunoglobulins"/>
    <property type="match status" value="3"/>
</dbReference>
<dbReference type="SUPFAM" id="SSF49785">
    <property type="entry name" value="Galactose-binding domain-like"/>
    <property type="match status" value="1"/>
</dbReference>
<dbReference type="Proteomes" id="UP000216189">
    <property type="component" value="Unassembled WGS sequence"/>
</dbReference>
<dbReference type="InterPro" id="IPR032311">
    <property type="entry name" value="DUF4982"/>
</dbReference>
<dbReference type="PROSITE" id="PS00608">
    <property type="entry name" value="GLYCOSYL_HYDROL_F2_2"/>
    <property type="match status" value="1"/>
</dbReference>
<feature type="signal peptide" evidence="4">
    <location>
        <begin position="1"/>
        <end position="22"/>
    </location>
</feature>
<keyword evidence="3" id="KW-0326">Glycosidase</keyword>
<dbReference type="InterPro" id="IPR051913">
    <property type="entry name" value="GH2_Domain-Containing"/>
</dbReference>
<dbReference type="InterPro" id="IPR008979">
    <property type="entry name" value="Galactose-bd-like_sf"/>
</dbReference>
<dbReference type="Gene3D" id="2.60.120.260">
    <property type="entry name" value="Galactose-binding domain-like"/>
    <property type="match status" value="1"/>
</dbReference>
<evidence type="ECO:0000259" key="6">
    <source>
        <dbReference type="Pfam" id="PF02836"/>
    </source>
</evidence>
<evidence type="ECO:0000259" key="5">
    <source>
        <dbReference type="Pfam" id="PF00703"/>
    </source>
</evidence>
<dbReference type="InterPro" id="IPR036156">
    <property type="entry name" value="Beta-gal/glucu_dom_sf"/>
</dbReference>
<dbReference type="Pfam" id="PF00703">
    <property type="entry name" value="Glyco_hydro_2"/>
    <property type="match status" value="1"/>
</dbReference>
<evidence type="ECO:0000256" key="2">
    <source>
        <dbReference type="ARBA" id="ARBA00022801"/>
    </source>
</evidence>
<evidence type="ECO:0000259" key="8">
    <source>
        <dbReference type="Pfam" id="PF16355"/>
    </source>
</evidence>
<evidence type="ECO:0000256" key="1">
    <source>
        <dbReference type="ARBA" id="ARBA00007401"/>
    </source>
</evidence>
<dbReference type="PANTHER" id="PTHR42732:SF1">
    <property type="entry name" value="BETA-MANNOSIDASE"/>
    <property type="match status" value="1"/>
</dbReference>
<dbReference type="Gene3D" id="3.20.20.80">
    <property type="entry name" value="Glycosidases"/>
    <property type="match status" value="1"/>
</dbReference>
<dbReference type="EMBL" id="NPJF01000052">
    <property type="protein sequence ID" value="OYP53846.1"/>
    <property type="molecule type" value="Genomic_DNA"/>
</dbReference>
<feature type="domain" description="Glycoside hydrolase family 2" evidence="9">
    <location>
        <begin position="664"/>
        <end position="758"/>
    </location>
</feature>
<evidence type="ECO:0000256" key="4">
    <source>
        <dbReference type="SAM" id="SignalP"/>
    </source>
</evidence>
<dbReference type="PANTHER" id="PTHR42732">
    <property type="entry name" value="BETA-GALACTOSIDASE"/>
    <property type="match status" value="1"/>
</dbReference>
<comment type="similarity">
    <text evidence="1">Belongs to the glycosyl hydrolase 2 family.</text>
</comment>
<evidence type="ECO:0000256" key="3">
    <source>
        <dbReference type="ARBA" id="ARBA00023295"/>
    </source>
</evidence>
<feature type="chain" id="PRO_5047033756" evidence="4">
    <location>
        <begin position="23"/>
        <end position="769"/>
    </location>
</feature>
<proteinExistence type="inferred from homology"/>
<dbReference type="InterPro" id="IPR006102">
    <property type="entry name" value="Ig-like_GH2"/>
</dbReference>
<dbReference type="InterPro" id="IPR006101">
    <property type="entry name" value="Glyco_hydro_2"/>
</dbReference>
<comment type="caution">
    <text evidence="10">The sequence shown here is derived from an EMBL/GenBank/DDBJ whole genome shotgun (WGS) entry which is preliminary data.</text>
</comment>
<evidence type="ECO:0000259" key="9">
    <source>
        <dbReference type="Pfam" id="PF18565"/>
    </source>
</evidence>
<feature type="domain" description="Glycoside hydrolase family 2 immunoglobulin-like beta-sandwich" evidence="5">
    <location>
        <begin position="175"/>
        <end position="268"/>
    </location>
</feature>
<name>A0ABX4EFB3_SEGBR</name>
<dbReference type="RefSeq" id="WP_094448891.1">
    <property type="nucleotide sequence ID" value="NZ_CP091802.1"/>
</dbReference>
<dbReference type="InterPro" id="IPR040605">
    <property type="entry name" value="Glyco_hydro2_dom5"/>
</dbReference>
<gene>
    <name evidence="10" type="ORF">CIK91_11070</name>
</gene>
<dbReference type="InterPro" id="IPR006103">
    <property type="entry name" value="Glyco_hydro_2_cat"/>
</dbReference>
<evidence type="ECO:0000313" key="10">
    <source>
        <dbReference type="EMBL" id="OYP53846.1"/>
    </source>
</evidence>
<dbReference type="InterPro" id="IPR013783">
    <property type="entry name" value="Ig-like_fold"/>
</dbReference>
<dbReference type="Pfam" id="PF02836">
    <property type="entry name" value="Glyco_hydro_2_C"/>
    <property type="match status" value="1"/>
</dbReference>
<keyword evidence="11" id="KW-1185">Reference proteome</keyword>
<dbReference type="Pfam" id="PF16355">
    <property type="entry name" value="DUF4982"/>
    <property type="match status" value="1"/>
</dbReference>
<dbReference type="SUPFAM" id="SSF51445">
    <property type="entry name" value="(Trans)glycosidases"/>
    <property type="match status" value="1"/>
</dbReference>
<keyword evidence="4" id="KW-0732">Signal</keyword>
<protein>
    <submittedName>
        <fullName evidence="10">Beta-galactosidase</fullName>
    </submittedName>
</protein>
<dbReference type="InterPro" id="IPR017853">
    <property type="entry name" value="GH"/>
</dbReference>
<accession>A0ABX4EFB3</accession>
<dbReference type="Pfam" id="PF18565">
    <property type="entry name" value="Glyco_hydro2_C5"/>
    <property type="match status" value="1"/>
</dbReference>
<reference evidence="10 11" key="1">
    <citation type="submission" date="2017-08" db="EMBL/GenBank/DDBJ databases">
        <title>Comparative genomics of non-oral Prevotella species.</title>
        <authorList>
            <person name="Accetto T."/>
            <person name="Nograsek B."/>
            <person name="Avgustin G."/>
        </authorList>
    </citation>
    <scope>NUCLEOTIDE SEQUENCE [LARGE SCALE GENOMIC DNA]</scope>
    <source>
        <strain evidence="10 11">TC1-1</strain>
    </source>
</reference>
<dbReference type="Pfam" id="PF02837">
    <property type="entry name" value="Glyco_hydro_2_N"/>
    <property type="match status" value="1"/>
</dbReference>
<evidence type="ECO:0000313" key="11">
    <source>
        <dbReference type="Proteomes" id="UP000216189"/>
    </source>
</evidence>
<feature type="domain" description="Glycosyl hydrolases family 2 sugar binding" evidence="7">
    <location>
        <begin position="73"/>
        <end position="165"/>
    </location>
</feature>
<feature type="domain" description="Glycoside hydrolase family 2 catalytic" evidence="6">
    <location>
        <begin position="276"/>
        <end position="425"/>
    </location>
</feature>
<keyword evidence="2" id="KW-0378">Hydrolase</keyword>
<feature type="domain" description="DUF4982" evidence="8">
    <location>
        <begin position="597"/>
        <end position="648"/>
    </location>
</feature>
<dbReference type="SUPFAM" id="SSF49303">
    <property type="entry name" value="beta-Galactosidase/glucuronidase domain"/>
    <property type="match status" value="1"/>
</dbReference>
<organism evidence="10 11">
    <name type="scientific">Segatella bryantii</name>
    <name type="common">Prevotella bryantii</name>
    <dbReference type="NCBI Taxonomy" id="77095"/>
    <lineage>
        <taxon>Bacteria</taxon>
        <taxon>Pseudomonadati</taxon>
        <taxon>Bacteroidota</taxon>
        <taxon>Bacteroidia</taxon>
        <taxon>Bacteroidales</taxon>
        <taxon>Prevotellaceae</taxon>
        <taxon>Segatella</taxon>
    </lineage>
</organism>
<sequence length="769" mass="86681">MKKLKTYFLTLTALASTTTLSAQSQKQLFDFGWKFTHNGTTQLVDLPHDWDILEGPHSGKGATGTGGGWFEAGKGEYRKLFASPKGEVVKLHFEGVYQKSEIFVNGQKVGQHHYGYTPFTVDITKMLKNKGMNEVVVKVDNSQQPNCRWYSGSGIYRHVWLESMPALHIAENGVFVTTPEVSDNQALVQVEVSVANESPSNRNAIITIGGKELTVNLAAGETQTVRTQFTVNNPSLWSTEHPTLNNLSVQLKEKGKILDTQTVKYGIRSFSFDAEKGFILNGKKVLINGACVHHDDGVLGASAFDDAEIRKVRQMKNAGFNLIRTSHNPTTRAFLDACDSIGMLVIDEAFDGWRTQKNPYDYSTVIDSCFRSDIQSMVLRDRNHPSIISWSIGNEVIERKDIRVVYTARQMKAAIHEKDTTRPVTEALCAWDSDWEIYDPHAEVLDVVGYNYMLFKHADDHKRDPKRVIWQTESYPRDAFRNWATVHDFPYVVGDIVWTGLDYLGESGIGRTYYKGEREGESWIKGGQPEWHGAPCGDVDITGWRKPISHYREMLWNENTPLYMAVKEPEGYHGEIKQTMWSVWPTYESWTWKGWEGKPVEVEVYTHQPKVKLYLNDQLIGTKEVNRNTEYKAVFTVPYQKGTLRAEAGEESVTLKTAGEPARLKLTPDRTVMRADGQSLTYIIVEVVDQYGNLVPEAEIPCEATVKGTGKLLAFASANLKDEEPYPSVHSKTWKGRAMLVVRSSQKKGTVNVSIKSKLPIATLSLKTK</sequence>
<dbReference type="InterPro" id="IPR006104">
    <property type="entry name" value="Glyco_hydro_2_N"/>
</dbReference>
<dbReference type="PRINTS" id="PR00132">
    <property type="entry name" value="GLHYDRLASE2"/>
</dbReference>
<dbReference type="InterPro" id="IPR023232">
    <property type="entry name" value="Glyco_hydro_2_AS"/>
</dbReference>
<evidence type="ECO:0000259" key="7">
    <source>
        <dbReference type="Pfam" id="PF02837"/>
    </source>
</evidence>